<organism evidence="13 14">
    <name type="scientific">Cyclostephanos tholiformis</name>
    <dbReference type="NCBI Taxonomy" id="382380"/>
    <lineage>
        <taxon>Eukaryota</taxon>
        <taxon>Sar</taxon>
        <taxon>Stramenopiles</taxon>
        <taxon>Ochrophyta</taxon>
        <taxon>Bacillariophyta</taxon>
        <taxon>Coscinodiscophyceae</taxon>
        <taxon>Thalassiosirophycidae</taxon>
        <taxon>Stephanodiscales</taxon>
        <taxon>Stephanodiscaceae</taxon>
        <taxon>Cyclostephanos</taxon>
    </lineage>
</organism>
<dbReference type="PANTHER" id="PTHR12128">
    <property type="entry name" value="DIHYDRODIPICOLINATE SYNTHASE"/>
    <property type="match status" value="1"/>
</dbReference>
<dbReference type="Proteomes" id="UP001530377">
    <property type="component" value="Unassembled WGS sequence"/>
</dbReference>
<dbReference type="Gene3D" id="3.20.20.70">
    <property type="entry name" value="Aldolase class I"/>
    <property type="match status" value="1"/>
</dbReference>
<keyword evidence="10" id="KW-0704">Schiff base</keyword>
<dbReference type="CDD" id="cd00950">
    <property type="entry name" value="DHDPS"/>
    <property type="match status" value="1"/>
</dbReference>
<evidence type="ECO:0000256" key="10">
    <source>
        <dbReference type="ARBA" id="ARBA00023270"/>
    </source>
</evidence>
<gene>
    <name evidence="13" type="ORF">ACHAXA_001689</name>
</gene>
<dbReference type="Pfam" id="PF00701">
    <property type="entry name" value="DHDPS"/>
    <property type="match status" value="1"/>
</dbReference>
<keyword evidence="12" id="KW-0732">Signal</keyword>
<keyword evidence="9" id="KW-0456">Lyase</keyword>
<accession>A0ABD3RS68</accession>
<evidence type="ECO:0000256" key="9">
    <source>
        <dbReference type="ARBA" id="ARBA00023239"/>
    </source>
</evidence>
<evidence type="ECO:0000256" key="2">
    <source>
        <dbReference type="ARBA" id="ARBA00005120"/>
    </source>
</evidence>
<keyword evidence="6" id="KW-0028">Amino-acid biosynthesis</keyword>
<dbReference type="PANTHER" id="PTHR12128:SF66">
    <property type="entry name" value="4-HYDROXY-2-OXOGLUTARATE ALDOLASE, MITOCHONDRIAL"/>
    <property type="match status" value="1"/>
</dbReference>
<name>A0ABD3RS68_9STRA</name>
<evidence type="ECO:0000313" key="14">
    <source>
        <dbReference type="Proteomes" id="UP001530377"/>
    </source>
</evidence>
<proteinExistence type="inferred from homology"/>
<keyword evidence="8" id="KW-0457">Lysine biosynthesis</keyword>
<keyword evidence="7" id="KW-0220">Diaminopimelate biosynthesis</keyword>
<dbReference type="GO" id="GO:0019877">
    <property type="term" value="P:diaminopimelate biosynthetic process"/>
    <property type="evidence" value="ECO:0007669"/>
    <property type="project" value="UniProtKB-KW"/>
</dbReference>
<dbReference type="GO" id="GO:0009085">
    <property type="term" value="P:lysine biosynthetic process"/>
    <property type="evidence" value="ECO:0007669"/>
    <property type="project" value="UniProtKB-KW"/>
</dbReference>
<comment type="caution">
    <text evidence="13">The sequence shown here is derived from an EMBL/GenBank/DDBJ whole genome shotgun (WGS) entry which is preliminary data.</text>
</comment>
<dbReference type="NCBIfam" id="TIGR00674">
    <property type="entry name" value="dapA"/>
    <property type="match status" value="1"/>
</dbReference>
<feature type="signal peptide" evidence="12">
    <location>
        <begin position="1"/>
        <end position="20"/>
    </location>
</feature>
<comment type="function">
    <text evidence="1">Catalyzes the condensation of (S)-aspartate-beta-semialdehyde [(S)-ASA] and pyruvate to 4-hydroxy-tetrahydrodipicolinate (HTPA).</text>
</comment>
<dbReference type="InterPro" id="IPR005263">
    <property type="entry name" value="DapA"/>
</dbReference>
<dbReference type="HAMAP" id="MF_00418">
    <property type="entry name" value="DapA"/>
    <property type="match status" value="1"/>
</dbReference>
<comment type="pathway">
    <text evidence="2">Amino-acid biosynthesis; L-lysine biosynthesis via DAP pathway; (S)-tetrahydrodipicolinate from L-aspartate: step 3/4.</text>
</comment>
<evidence type="ECO:0000256" key="11">
    <source>
        <dbReference type="ARBA" id="ARBA00047836"/>
    </source>
</evidence>
<comment type="catalytic activity">
    <reaction evidence="11">
        <text>L-aspartate 4-semialdehyde + pyruvate = (2S,4S)-4-hydroxy-2,3,4,5-tetrahydrodipicolinate + H2O + H(+)</text>
        <dbReference type="Rhea" id="RHEA:34171"/>
        <dbReference type="ChEBI" id="CHEBI:15361"/>
        <dbReference type="ChEBI" id="CHEBI:15377"/>
        <dbReference type="ChEBI" id="CHEBI:15378"/>
        <dbReference type="ChEBI" id="CHEBI:67139"/>
        <dbReference type="ChEBI" id="CHEBI:537519"/>
        <dbReference type="EC" id="4.3.3.7"/>
    </reaction>
</comment>
<dbReference type="GO" id="GO:0008840">
    <property type="term" value="F:4-hydroxy-tetrahydrodipicolinate synthase activity"/>
    <property type="evidence" value="ECO:0007669"/>
    <property type="project" value="UniProtKB-EC"/>
</dbReference>
<evidence type="ECO:0000256" key="7">
    <source>
        <dbReference type="ARBA" id="ARBA00022915"/>
    </source>
</evidence>
<feature type="chain" id="PRO_5044787104" description="4-hydroxy-tetrahydrodipicolinate synthase" evidence="12">
    <location>
        <begin position="21"/>
        <end position="361"/>
    </location>
</feature>
<evidence type="ECO:0000256" key="12">
    <source>
        <dbReference type="SAM" id="SignalP"/>
    </source>
</evidence>
<protein>
    <recommendedName>
        <fullName evidence="4">4-hydroxy-tetrahydrodipicolinate synthase</fullName>
        <ecNumber evidence="4">4.3.3.7</ecNumber>
    </recommendedName>
</protein>
<evidence type="ECO:0000313" key="13">
    <source>
        <dbReference type="EMBL" id="KAL3815795.1"/>
    </source>
</evidence>
<evidence type="ECO:0000256" key="8">
    <source>
        <dbReference type="ARBA" id="ARBA00023154"/>
    </source>
</evidence>
<sequence>MRFHFSAIAASFLASSVVCAFAPTNNRFCEIRSSISTSQLAASLSTSQLSAVGSNANERIPMRQGSCVALVTPMKNAGAVDIPSLRSLLQFHLESGTDGLCILGTTGEASLLTMAERKIVLDVAVEEVKGRIPILVGTGTIDPTQVKEQTLQAIDCGCDASLVVTPYYIKPPQRGLVRHFETMADLGLPVCIYNVPGRTGVDFLPSNIGKVAGHPNIVAVKEATGDVSRVQKIREACQENGVSKDSLLLFSGDDGSTDEFVLNGGDGCISVTANVAPALMHNLMMAALKKDVKEIKRINSPLRRLHQDEFCEANPIPIKWALKRIGKIETAYLRPPLDELSPEYHGLVENALKEAGLLLSP</sequence>
<keyword evidence="5" id="KW-0963">Cytoplasm</keyword>
<dbReference type="SMART" id="SM01130">
    <property type="entry name" value="DHDPS"/>
    <property type="match status" value="1"/>
</dbReference>
<dbReference type="EC" id="4.3.3.7" evidence="4"/>
<evidence type="ECO:0000256" key="5">
    <source>
        <dbReference type="ARBA" id="ARBA00022490"/>
    </source>
</evidence>
<dbReference type="PROSITE" id="PS00666">
    <property type="entry name" value="DHDPS_2"/>
    <property type="match status" value="1"/>
</dbReference>
<reference evidence="13 14" key="1">
    <citation type="submission" date="2024-10" db="EMBL/GenBank/DDBJ databases">
        <title>Updated reference genomes for cyclostephanoid diatoms.</title>
        <authorList>
            <person name="Roberts W.R."/>
            <person name="Alverson A.J."/>
        </authorList>
    </citation>
    <scope>NUCLEOTIDE SEQUENCE [LARGE SCALE GENOMIC DNA]</scope>
    <source>
        <strain evidence="13 14">AJA228-03</strain>
    </source>
</reference>
<dbReference type="SUPFAM" id="SSF51569">
    <property type="entry name" value="Aldolase"/>
    <property type="match status" value="1"/>
</dbReference>
<dbReference type="EMBL" id="JALLPB020000183">
    <property type="protein sequence ID" value="KAL3815795.1"/>
    <property type="molecule type" value="Genomic_DNA"/>
</dbReference>
<evidence type="ECO:0000256" key="1">
    <source>
        <dbReference type="ARBA" id="ARBA00003294"/>
    </source>
</evidence>
<comment type="similarity">
    <text evidence="3">Belongs to the DapA family.</text>
</comment>
<dbReference type="InterPro" id="IPR013785">
    <property type="entry name" value="Aldolase_TIM"/>
</dbReference>
<evidence type="ECO:0000256" key="4">
    <source>
        <dbReference type="ARBA" id="ARBA00012086"/>
    </source>
</evidence>
<evidence type="ECO:0000256" key="6">
    <source>
        <dbReference type="ARBA" id="ARBA00022605"/>
    </source>
</evidence>
<dbReference type="InterPro" id="IPR020625">
    <property type="entry name" value="Schiff_base-form_aldolases_AS"/>
</dbReference>
<evidence type="ECO:0000256" key="3">
    <source>
        <dbReference type="ARBA" id="ARBA00007592"/>
    </source>
</evidence>
<dbReference type="AlphaFoldDB" id="A0ABD3RS68"/>
<dbReference type="PRINTS" id="PR00146">
    <property type="entry name" value="DHPICSNTHASE"/>
</dbReference>
<dbReference type="InterPro" id="IPR002220">
    <property type="entry name" value="DapA-like"/>
</dbReference>
<keyword evidence="14" id="KW-1185">Reference proteome</keyword>